<dbReference type="GO" id="GO:0008171">
    <property type="term" value="F:O-methyltransferase activity"/>
    <property type="evidence" value="ECO:0007669"/>
    <property type="project" value="InterPro"/>
</dbReference>
<comment type="caution">
    <text evidence="5">The sequence shown here is derived from an EMBL/GenBank/DDBJ whole genome shotgun (WGS) entry which is preliminary data.</text>
</comment>
<dbReference type="InterPro" id="IPR029063">
    <property type="entry name" value="SAM-dependent_MTases_sf"/>
</dbReference>
<reference evidence="5" key="1">
    <citation type="journal article" date="2021" name="Nat. Commun.">
        <title>Genetic determinants of endophytism in the Arabidopsis root mycobiome.</title>
        <authorList>
            <person name="Mesny F."/>
            <person name="Miyauchi S."/>
            <person name="Thiergart T."/>
            <person name="Pickel B."/>
            <person name="Atanasova L."/>
            <person name="Karlsson M."/>
            <person name="Huettel B."/>
            <person name="Barry K.W."/>
            <person name="Haridas S."/>
            <person name="Chen C."/>
            <person name="Bauer D."/>
            <person name="Andreopoulos W."/>
            <person name="Pangilinan J."/>
            <person name="LaButti K."/>
            <person name="Riley R."/>
            <person name="Lipzen A."/>
            <person name="Clum A."/>
            <person name="Drula E."/>
            <person name="Henrissat B."/>
            <person name="Kohler A."/>
            <person name="Grigoriev I.V."/>
            <person name="Martin F.M."/>
            <person name="Hacquard S."/>
        </authorList>
    </citation>
    <scope>NUCLEOTIDE SEQUENCE</scope>
    <source>
        <strain evidence="5">MPI-SDFR-AT-0117</strain>
    </source>
</reference>
<dbReference type="InterPro" id="IPR002935">
    <property type="entry name" value="SAM_O-MeTrfase"/>
</dbReference>
<dbReference type="SUPFAM" id="SSF53335">
    <property type="entry name" value="S-adenosyl-L-methionine-dependent methyltransferases"/>
    <property type="match status" value="1"/>
</dbReference>
<dbReference type="EMBL" id="JAGSXJ010000006">
    <property type="protein sequence ID" value="KAH6690538.1"/>
    <property type="molecule type" value="Genomic_DNA"/>
</dbReference>
<dbReference type="PANTHER" id="PTHR10509">
    <property type="entry name" value="O-METHYLTRANSFERASE-RELATED"/>
    <property type="match status" value="1"/>
</dbReference>
<sequence>MKTNAPVLYPNEQVTLAVTDYSADHSTPLPQHIVEYHARIVGSRADSNLMISDFQAQNHIWLAKLIGAKRVLEIGVYVGYSALVWSHAVGPEGSVTGLEFSEDYAKFARRTFADNGVTNVEVVVGDALETLPALNPSEPYDLIFIDANKSGYPKYLETILERSAPGASGRILRPGGLIVADNVLRRGIVADDSDNNPWVLKEKAERAEYWKSTDVALLREYNKIVKESPRLDVFLLPLYDGVNLARLVD</sequence>
<name>A0A9P9AE07_9PEZI</name>
<evidence type="ECO:0000313" key="5">
    <source>
        <dbReference type="EMBL" id="KAH6690538.1"/>
    </source>
</evidence>
<keyword evidence="3" id="KW-0949">S-adenosyl-L-methionine</keyword>
<dbReference type="AlphaFoldDB" id="A0A9P9AE07"/>
<evidence type="ECO:0000256" key="2">
    <source>
        <dbReference type="ARBA" id="ARBA00022679"/>
    </source>
</evidence>
<comment type="similarity">
    <text evidence="4">Belongs to the class I-like SAM-binding methyltransferase superfamily. Cation-dependent O-methyltransferase family.</text>
</comment>
<dbReference type="InterPro" id="IPR050362">
    <property type="entry name" value="Cation-dep_OMT"/>
</dbReference>
<keyword evidence="1" id="KW-0489">Methyltransferase</keyword>
<protein>
    <submittedName>
        <fullName evidence="5">O-methyltransferase family protein</fullName>
    </submittedName>
</protein>
<dbReference type="Proteomes" id="UP000770015">
    <property type="component" value="Unassembled WGS sequence"/>
</dbReference>
<keyword evidence="6" id="KW-1185">Reference proteome</keyword>
<dbReference type="PANTHER" id="PTHR10509:SF14">
    <property type="entry name" value="CAFFEOYL-COA O-METHYLTRANSFERASE 3-RELATED"/>
    <property type="match status" value="1"/>
</dbReference>
<evidence type="ECO:0000256" key="3">
    <source>
        <dbReference type="ARBA" id="ARBA00022691"/>
    </source>
</evidence>
<dbReference type="GO" id="GO:0032259">
    <property type="term" value="P:methylation"/>
    <property type="evidence" value="ECO:0007669"/>
    <property type="project" value="UniProtKB-KW"/>
</dbReference>
<dbReference type="Gene3D" id="3.40.50.150">
    <property type="entry name" value="Vaccinia Virus protein VP39"/>
    <property type="match status" value="1"/>
</dbReference>
<organism evidence="5 6">
    <name type="scientific">Plectosphaerella plurivora</name>
    <dbReference type="NCBI Taxonomy" id="936078"/>
    <lineage>
        <taxon>Eukaryota</taxon>
        <taxon>Fungi</taxon>
        <taxon>Dikarya</taxon>
        <taxon>Ascomycota</taxon>
        <taxon>Pezizomycotina</taxon>
        <taxon>Sordariomycetes</taxon>
        <taxon>Hypocreomycetidae</taxon>
        <taxon>Glomerellales</taxon>
        <taxon>Plectosphaerellaceae</taxon>
        <taxon>Plectosphaerella</taxon>
    </lineage>
</organism>
<dbReference type="Pfam" id="PF01596">
    <property type="entry name" value="Methyltransf_3"/>
    <property type="match status" value="1"/>
</dbReference>
<dbReference type="GO" id="GO:0008757">
    <property type="term" value="F:S-adenosylmethionine-dependent methyltransferase activity"/>
    <property type="evidence" value="ECO:0007669"/>
    <property type="project" value="TreeGrafter"/>
</dbReference>
<dbReference type="PROSITE" id="PS51682">
    <property type="entry name" value="SAM_OMT_I"/>
    <property type="match status" value="1"/>
</dbReference>
<gene>
    <name evidence="5" type="ORF">F5X68DRAFT_274454</name>
</gene>
<evidence type="ECO:0000256" key="1">
    <source>
        <dbReference type="ARBA" id="ARBA00022603"/>
    </source>
</evidence>
<dbReference type="OrthoDB" id="10251242at2759"/>
<accession>A0A9P9AE07</accession>
<proteinExistence type="inferred from homology"/>
<dbReference type="CDD" id="cd02440">
    <property type="entry name" value="AdoMet_MTases"/>
    <property type="match status" value="1"/>
</dbReference>
<keyword evidence="2" id="KW-0808">Transferase</keyword>
<evidence type="ECO:0000256" key="4">
    <source>
        <dbReference type="ARBA" id="ARBA00023453"/>
    </source>
</evidence>
<evidence type="ECO:0000313" key="6">
    <source>
        <dbReference type="Proteomes" id="UP000770015"/>
    </source>
</evidence>